<comment type="caution">
    <text evidence="1">The sequence shown here is derived from an EMBL/GenBank/DDBJ whole genome shotgun (WGS) entry which is preliminary data.</text>
</comment>
<proteinExistence type="predicted"/>
<evidence type="ECO:0000313" key="2">
    <source>
        <dbReference type="EMBL" id="HIP91478.1"/>
    </source>
</evidence>
<name>A0A832ZAY5_9EURY</name>
<organism evidence="1 3">
    <name type="scientific">Methanothermococcus okinawensis</name>
    <dbReference type="NCBI Taxonomy" id="155863"/>
    <lineage>
        <taxon>Archaea</taxon>
        <taxon>Methanobacteriati</taxon>
        <taxon>Methanobacteriota</taxon>
        <taxon>Methanomada group</taxon>
        <taxon>Methanococci</taxon>
        <taxon>Methanococcales</taxon>
        <taxon>Methanococcaceae</taxon>
        <taxon>Methanothermococcus</taxon>
    </lineage>
</organism>
<sequence length="67" mass="7823">MEEIKRVVIELFSILQRYRVTVDPLGRSTPSYTSPNYYKCREISPPIGILLSIEEQRTIDEHLGEEI</sequence>
<dbReference type="Proteomes" id="UP000643554">
    <property type="component" value="Unassembled WGS sequence"/>
</dbReference>
<dbReference type="AlphaFoldDB" id="A0A832ZAY5"/>
<gene>
    <name evidence="1" type="ORF">EYH15_03915</name>
    <name evidence="2" type="ORF">EYH21_04190</name>
</gene>
<dbReference type="EMBL" id="DQUO01000047">
    <property type="protein sequence ID" value="HIP91478.1"/>
    <property type="molecule type" value="Genomic_DNA"/>
</dbReference>
<protein>
    <submittedName>
        <fullName evidence="1">Uncharacterized protein</fullName>
    </submittedName>
</protein>
<dbReference type="Proteomes" id="UP000618343">
    <property type="component" value="Unassembled WGS sequence"/>
</dbReference>
<reference evidence="1" key="1">
    <citation type="journal article" date="2020" name="ISME J.">
        <title>Gammaproteobacteria mediating utilization of methyl-, sulfur- and petroleum organic compounds in deep ocean hydrothermal plumes.</title>
        <authorList>
            <person name="Zhou Z."/>
            <person name="Liu Y."/>
            <person name="Pan J."/>
            <person name="Cron B.R."/>
            <person name="Toner B.M."/>
            <person name="Anantharaman K."/>
            <person name="Breier J.A."/>
            <person name="Dick G.J."/>
            <person name="Li M."/>
        </authorList>
    </citation>
    <scope>NUCLEOTIDE SEQUENCE</scope>
    <source>
        <strain evidence="1">SZUA-1453</strain>
        <strain evidence="2">SZUA-1471</strain>
    </source>
</reference>
<evidence type="ECO:0000313" key="1">
    <source>
        <dbReference type="EMBL" id="HIP84614.1"/>
    </source>
</evidence>
<dbReference type="EMBL" id="DQUI01000066">
    <property type="protein sequence ID" value="HIP84614.1"/>
    <property type="molecule type" value="Genomic_DNA"/>
</dbReference>
<accession>A0A832ZAY5</accession>
<evidence type="ECO:0000313" key="3">
    <source>
        <dbReference type="Proteomes" id="UP000643554"/>
    </source>
</evidence>